<evidence type="ECO:0000313" key="2">
    <source>
        <dbReference type="EMBL" id="KAG6922953.1"/>
    </source>
</evidence>
<gene>
    <name evidence="2" type="ORF">G0U57_000380</name>
</gene>
<keyword evidence="3" id="KW-1185">Reference proteome</keyword>
<dbReference type="GO" id="GO:0043005">
    <property type="term" value="C:neuron projection"/>
    <property type="evidence" value="ECO:0007669"/>
    <property type="project" value="TreeGrafter"/>
</dbReference>
<proteinExistence type="predicted"/>
<evidence type="ECO:0000313" key="3">
    <source>
        <dbReference type="Proteomes" id="UP000765507"/>
    </source>
</evidence>
<organism evidence="2 3">
    <name type="scientific">Chelydra serpentina</name>
    <name type="common">Snapping turtle</name>
    <name type="synonym">Testudo serpentina</name>
    <dbReference type="NCBI Taxonomy" id="8475"/>
    <lineage>
        <taxon>Eukaryota</taxon>
        <taxon>Metazoa</taxon>
        <taxon>Chordata</taxon>
        <taxon>Craniata</taxon>
        <taxon>Vertebrata</taxon>
        <taxon>Euteleostomi</taxon>
        <taxon>Archelosauria</taxon>
        <taxon>Testudinata</taxon>
        <taxon>Testudines</taxon>
        <taxon>Cryptodira</taxon>
        <taxon>Durocryptodira</taxon>
        <taxon>Americhelydia</taxon>
        <taxon>Chelydroidea</taxon>
        <taxon>Chelydridae</taxon>
        <taxon>Chelydra</taxon>
    </lineage>
</organism>
<dbReference type="PANTHER" id="PTHR11501">
    <property type="entry name" value="MICROTUBULE-ASSOCIATED PROTEIN"/>
    <property type="match status" value="1"/>
</dbReference>
<sequence length="459" mass="50476">MADLDHNLSLADALTEPPAEIEEEVKRDFIATLEAEKFDDVVGETVGKTDYIPLLDDDDDDAKAASQEPKSKPHTDGGQVESTSAVGPAVLENGDHGIEDDSTVSPREIMGEKMSYKEFLDRNETWAMDDRVLCFESQSIFRPMEGTEPFKMHREDVLSDLLLHPSEMETRLPFTEHFQASEEVYAPHAAMMVPQLPSLRSPYSPAEVIDPSAFITLDSTAESLLNIGAPARVTVPEEHWLGAQHAVEELDESSFVEPPEPTRITDAAEQYLPGSPVAAAPAAVPSALIEPIGETKATDTPQVEPTGKIWVCIGDGLFGDRFKIMKKLWREVCASNNFTRPIIMVETQTILKMMKHRKAVGLDDASIEAFKVSGHAGVVVMIFFSVILCTGKMPDEWRKSTLDMYEDSTTIVITSCGYSESFTVRVDLYKGSALGPFLFVIVMNSVTYSLSGGPYVDST</sequence>
<dbReference type="GO" id="GO:0000226">
    <property type="term" value="P:microtubule cytoskeleton organization"/>
    <property type="evidence" value="ECO:0007669"/>
    <property type="project" value="TreeGrafter"/>
</dbReference>
<dbReference type="AlphaFoldDB" id="A0A8T1S324"/>
<dbReference type="OrthoDB" id="9378527at2759"/>
<protein>
    <submittedName>
        <fullName evidence="2">Titin -like protein</fullName>
    </submittedName>
</protein>
<feature type="region of interest" description="Disordered" evidence="1">
    <location>
        <begin position="1"/>
        <end position="22"/>
    </location>
</feature>
<feature type="region of interest" description="Disordered" evidence="1">
    <location>
        <begin position="51"/>
        <end position="83"/>
    </location>
</feature>
<dbReference type="PANTHER" id="PTHR11501:SF16">
    <property type="entry name" value="MICROTUBULE-ASSOCIATED PROTEIN 4"/>
    <property type="match status" value="1"/>
</dbReference>
<dbReference type="GO" id="GO:0031175">
    <property type="term" value="P:neuron projection development"/>
    <property type="evidence" value="ECO:0007669"/>
    <property type="project" value="TreeGrafter"/>
</dbReference>
<evidence type="ECO:0000256" key="1">
    <source>
        <dbReference type="SAM" id="MobiDB-lite"/>
    </source>
</evidence>
<dbReference type="Proteomes" id="UP000765507">
    <property type="component" value="Unassembled WGS sequence"/>
</dbReference>
<reference evidence="2 3" key="1">
    <citation type="journal article" date="2020" name="G3 (Bethesda)">
        <title>Draft Genome of the Common Snapping Turtle, Chelydra serpentina, a Model for Phenotypic Plasticity in Reptiles.</title>
        <authorList>
            <person name="Das D."/>
            <person name="Singh S.K."/>
            <person name="Bierstedt J."/>
            <person name="Erickson A."/>
            <person name="Galli G.L.J."/>
            <person name="Crossley D.A. 2nd"/>
            <person name="Rhen T."/>
        </authorList>
    </citation>
    <scope>NUCLEOTIDE SEQUENCE [LARGE SCALE GENOMIC DNA]</scope>
    <source>
        <strain evidence="2">KW</strain>
    </source>
</reference>
<comment type="caution">
    <text evidence="2">The sequence shown here is derived from an EMBL/GenBank/DDBJ whole genome shotgun (WGS) entry which is preliminary data.</text>
</comment>
<dbReference type="GO" id="GO:0008017">
    <property type="term" value="F:microtubule binding"/>
    <property type="evidence" value="ECO:0007669"/>
    <property type="project" value="InterPro"/>
</dbReference>
<dbReference type="InterPro" id="IPR027324">
    <property type="entry name" value="MAP2/MAP4/Tau"/>
</dbReference>
<name>A0A8T1S324_CHESE</name>
<dbReference type="EMBL" id="JAHGAV010001055">
    <property type="protein sequence ID" value="KAG6922953.1"/>
    <property type="molecule type" value="Genomic_DNA"/>
</dbReference>
<feature type="non-terminal residue" evidence="2">
    <location>
        <position position="1"/>
    </location>
</feature>
<accession>A0A8T1S324</accession>